<dbReference type="OrthoDB" id="3468002at2"/>
<evidence type="ECO:0000313" key="3">
    <source>
        <dbReference type="Proteomes" id="UP000292307"/>
    </source>
</evidence>
<evidence type="ECO:0000313" key="2">
    <source>
        <dbReference type="EMBL" id="QBH99956.1"/>
    </source>
</evidence>
<evidence type="ECO:0000313" key="1">
    <source>
        <dbReference type="EMBL" id="GGY55146.1"/>
    </source>
</evidence>
<organism evidence="1 4">
    <name type="scientific">Pseudoduganella albidiflava</name>
    <dbReference type="NCBI Taxonomy" id="321983"/>
    <lineage>
        <taxon>Bacteria</taxon>
        <taxon>Pseudomonadati</taxon>
        <taxon>Pseudomonadota</taxon>
        <taxon>Betaproteobacteria</taxon>
        <taxon>Burkholderiales</taxon>
        <taxon>Oxalobacteraceae</taxon>
        <taxon>Telluria group</taxon>
        <taxon>Pseudoduganella</taxon>
    </lineage>
</organism>
<evidence type="ECO:0000313" key="4">
    <source>
        <dbReference type="Proteomes" id="UP000628442"/>
    </source>
</evidence>
<proteinExistence type="predicted"/>
<dbReference type="EMBL" id="CP036401">
    <property type="protein sequence ID" value="QBH99956.1"/>
    <property type="molecule type" value="Genomic_DNA"/>
</dbReference>
<sequence length="192" mass="21733">MGDYNQAFIDHEVASEEQARALADAIVAWLVDERIIENRHCDRCNGAEGECYPAGPGFTKACTDVEPEKFDYFREQFESLSPNGLRVVATRGLVMNDQGCEDSITCPRCGTVSSMGDYWNVGGPWYMREEEAGLIGCAHCSQASPIWQWARPDGGFVMLAFEFWNWWPLSEEFIAEFGRRLGHRYTFFSGKS</sequence>
<dbReference type="EMBL" id="BMWV01000010">
    <property type="protein sequence ID" value="GGY55146.1"/>
    <property type="molecule type" value="Genomic_DNA"/>
</dbReference>
<accession>A0A411WTY8</accession>
<dbReference type="Proteomes" id="UP000628442">
    <property type="component" value="Unassembled WGS sequence"/>
</dbReference>
<dbReference type="Proteomes" id="UP000292307">
    <property type="component" value="Chromosome"/>
</dbReference>
<gene>
    <name evidence="2" type="ORF">EYF70_03180</name>
    <name evidence="1" type="ORF">GCM10007387_42030</name>
</gene>
<name>A0A411WTY8_9BURK</name>
<keyword evidence="3" id="KW-1185">Reference proteome</keyword>
<reference evidence="1" key="1">
    <citation type="journal article" date="2014" name="Int. J. Syst. Evol. Microbiol.">
        <title>Complete genome sequence of Corynebacterium casei LMG S-19264T (=DSM 44701T), isolated from a smear-ripened cheese.</title>
        <authorList>
            <consortium name="US DOE Joint Genome Institute (JGI-PGF)"/>
            <person name="Walter F."/>
            <person name="Albersmeier A."/>
            <person name="Kalinowski J."/>
            <person name="Ruckert C."/>
        </authorList>
    </citation>
    <scope>NUCLEOTIDE SEQUENCE</scope>
    <source>
        <strain evidence="1">KCTC 12343</strain>
    </source>
</reference>
<dbReference type="RefSeq" id="WP_131144104.1">
    <property type="nucleotide sequence ID" value="NZ_BMWV01000010.1"/>
</dbReference>
<reference evidence="2 3" key="2">
    <citation type="submission" date="2019-02" db="EMBL/GenBank/DDBJ databases">
        <title>Draft Genome Sequences of Six Type Strains of the Genus Massilia.</title>
        <authorList>
            <person name="Miess H."/>
            <person name="Frediansyhah A."/>
            <person name="Gross H."/>
        </authorList>
    </citation>
    <scope>NUCLEOTIDE SEQUENCE [LARGE SCALE GENOMIC DNA]</scope>
    <source>
        <strain evidence="2 3">DSM 17472</strain>
    </source>
</reference>
<dbReference type="AlphaFoldDB" id="A0A411WTY8"/>
<reference evidence="1" key="3">
    <citation type="submission" date="2022-12" db="EMBL/GenBank/DDBJ databases">
        <authorList>
            <person name="Sun Q."/>
            <person name="Kim S."/>
        </authorList>
    </citation>
    <scope>NUCLEOTIDE SEQUENCE</scope>
    <source>
        <strain evidence="1">KCTC 12343</strain>
    </source>
</reference>
<protein>
    <submittedName>
        <fullName evidence="1">Uncharacterized protein</fullName>
    </submittedName>
</protein>